<reference evidence="8" key="2">
    <citation type="submission" date="2025-08" db="UniProtKB">
        <authorList>
            <consortium name="RefSeq"/>
        </authorList>
    </citation>
    <scope>IDENTIFICATION</scope>
    <source>
        <tissue evidence="8">Whole sample</tissue>
    </source>
</reference>
<feature type="region of interest" description="Disordered" evidence="5">
    <location>
        <begin position="1749"/>
        <end position="1769"/>
    </location>
</feature>
<feature type="domain" description="Peptidase C50" evidence="6">
    <location>
        <begin position="2145"/>
        <end position="2240"/>
    </location>
</feature>
<feature type="compositionally biased region" description="Low complexity" evidence="5">
    <location>
        <begin position="1465"/>
        <end position="1476"/>
    </location>
</feature>
<dbReference type="GO" id="GO:0004197">
    <property type="term" value="F:cysteine-type endopeptidase activity"/>
    <property type="evidence" value="ECO:0007669"/>
    <property type="project" value="InterPro"/>
</dbReference>
<dbReference type="PANTHER" id="PTHR12792:SF0">
    <property type="entry name" value="SEPARIN"/>
    <property type="match status" value="1"/>
</dbReference>
<feature type="compositionally biased region" description="Polar residues" evidence="5">
    <location>
        <begin position="1409"/>
        <end position="1423"/>
    </location>
</feature>
<dbReference type="InterPro" id="IPR030397">
    <property type="entry name" value="SEPARIN_core_dom"/>
</dbReference>
<feature type="region of interest" description="Disordered" evidence="5">
    <location>
        <begin position="1441"/>
        <end position="1630"/>
    </location>
</feature>
<accession>A0A8B8DRZ9</accession>
<dbReference type="OrthoDB" id="10255632at2759"/>
<feature type="compositionally biased region" description="Polar residues" evidence="5">
    <location>
        <begin position="1307"/>
        <end position="1322"/>
    </location>
</feature>
<dbReference type="Proteomes" id="UP000694844">
    <property type="component" value="Chromosome 1"/>
</dbReference>
<keyword evidence="4" id="KW-0159">Chromosome partition</keyword>
<gene>
    <name evidence="8" type="primary">LOC111128436</name>
</gene>
<dbReference type="EC" id="3.4.22.49" evidence="2"/>
<keyword evidence="7" id="KW-1185">Reference proteome</keyword>
<dbReference type="PROSITE" id="PS51700">
    <property type="entry name" value="SEPARIN"/>
    <property type="match status" value="1"/>
</dbReference>
<feature type="compositionally biased region" description="Basic and acidic residues" evidence="5">
    <location>
        <begin position="1840"/>
        <end position="1855"/>
    </location>
</feature>
<feature type="compositionally biased region" description="Polar residues" evidence="5">
    <location>
        <begin position="1380"/>
        <end position="1401"/>
    </location>
</feature>
<name>A0A8B8DRZ9_CRAVI</name>
<feature type="region of interest" description="Disordered" evidence="5">
    <location>
        <begin position="1836"/>
        <end position="1855"/>
    </location>
</feature>
<dbReference type="GeneID" id="111128436"/>
<dbReference type="GO" id="GO:0005813">
    <property type="term" value="C:centrosome"/>
    <property type="evidence" value="ECO:0007669"/>
    <property type="project" value="TreeGrafter"/>
</dbReference>
<feature type="compositionally biased region" description="Low complexity" evidence="5">
    <location>
        <begin position="1718"/>
        <end position="1727"/>
    </location>
</feature>
<feature type="compositionally biased region" description="Polar residues" evidence="5">
    <location>
        <begin position="1477"/>
        <end position="1490"/>
    </location>
</feature>
<evidence type="ECO:0000313" key="7">
    <source>
        <dbReference type="Proteomes" id="UP000694844"/>
    </source>
</evidence>
<dbReference type="GO" id="GO:0051307">
    <property type="term" value="P:meiotic chromosome separation"/>
    <property type="evidence" value="ECO:0007669"/>
    <property type="project" value="TreeGrafter"/>
</dbReference>
<dbReference type="PANTHER" id="PTHR12792">
    <property type="entry name" value="EXTRA SPINDLE POLES 1-RELATED"/>
    <property type="match status" value="1"/>
</dbReference>
<comment type="catalytic activity">
    <reaction evidence="1">
        <text>All bonds known to be hydrolyzed by this endopeptidase have arginine in P1 and an acidic residue in P4. P6 is often occupied by an acidic residue or by a hydroxy-amino-acid residue, the phosphorylation of which enhances cleavage.</text>
        <dbReference type="EC" id="3.4.22.49"/>
    </reaction>
</comment>
<reference evidence="7" key="1">
    <citation type="submission" date="2024-06" db="UniProtKB">
        <authorList>
            <consortium name="RefSeq"/>
        </authorList>
    </citation>
    <scope>NUCLEOTIDE SEQUENCE [LARGE SCALE GENOMIC DNA]</scope>
</reference>
<evidence type="ECO:0000256" key="5">
    <source>
        <dbReference type="SAM" id="MobiDB-lite"/>
    </source>
</evidence>
<dbReference type="GO" id="GO:0005737">
    <property type="term" value="C:cytoplasm"/>
    <property type="evidence" value="ECO:0007669"/>
    <property type="project" value="TreeGrafter"/>
</dbReference>
<evidence type="ECO:0000256" key="4">
    <source>
        <dbReference type="ARBA" id="ARBA00022829"/>
    </source>
</evidence>
<dbReference type="Pfam" id="PF03568">
    <property type="entry name" value="Separin_C"/>
    <property type="match status" value="1"/>
</dbReference>
<feature type="compositionally biased region" description="Basic and acidic residues" evidence="5">
    <location>
        <begin position="1359"/>
        <end position="1369"/>
    </location>
</feature>
<evidence type="ECO:0000256" key="1">
    <source>
        <dbReference type="ARBA" id="ARBA00000451"/>
    </source>
</evidence>
<organism evidence="7 8">
    <name type="scientific">Crassostrea virginica</name>
    <name type="common">Eastern oyster</name>
    <dbReference type="NCBI Taxonomy" id="6565"/>
    <lineage>
        <taxon>Eukaryota</taxon>
        <taxon>Metazoa</taxon>
        <taxon>Spiralia</taxon>
        <taxon>Lophotrochozoa</taxon>
        <taxon>Mollusca</taxon>
        <taxon>Bivalvia</taxon>
        <taxon>Autobranchia</taxon>
        <taxon>Pteriomorphia</taxon>
        <taxon>Ostreida</taxon>
        <taxon>Ostreoidea</taxon>
        <taxon>Ostreidae</taxon>
        <taxon>Crassostrea</taxon>
    </lineage>
</organism>
<evidence type="ECO:0000256" key="3">
    <source>
        <dbReference type="ARBA" id="ARBA00022801"/>
    </source>
</evidence>
<dbReference type="RefSeq" id="XP_022329751.1">
    <property type="nucleotide sequence ID" value="XM_022474043.1"/>
</dbReference>
<feature type="compositionally biased region" description="Basic and acidic residues" evidence="5">
    <location>
        <begin position="1620"/>
        <end position="1630"/>
    </location>
</feature>
<dbReference type="InterPro" id="IPR005314">
    <property type="entry name" value="Peptidase_C50"/>
</dbReference>
<dbReference type="GO" id="GO:0005634">
    <property type="term" value="C:nucleus"/>
    <property type="evidence" value="ECO:0007669"/>
    <property type="project" value="InterPro"/>
</dbReference>
<evidence type="ECO:0000259" key="6">
    <source>
        <dbReference type="PROSITE" id="PS51700"/>
    </source>
</evidence>
<feature type="region of interest" description="Disordered" evidence="5">
    <location>
        <begin position="1688"/>
        <end position="1735"/>
    </location>
</feature>
<feature type="region of interest" description="Disordered" evidence="5">
    <location>
        <begin position="1307"/>
        <end position="1427"/>
    </location>
</feature>
<dbReference type="GO" id="GO:0006508">
    <property type="term" value="P:proteolysis"/>
    <property type="evidence" value="ECO:0007669"/>
    <property type="project" value="InterPro"/>
</dbReference>
<feature type="compositionally biased region" description="Basic residues" evidence="5">
    <location>
        <begin position="1609"/>
        <end position="1619"/>
    </location>
</feature>
<feature type="compositionally biased region" description="Basic residues" evidence="5">
    <location>
        <begin position="1700"/>
        <end position="1711"/>
    </location>
</feature>
<protein>
    <recommendedName>
        <fullName evidence="2">separase</fullName>
        <ecNumber evidence="2">3.4.22.49</ecNumber>
    </recommendedName>
</protein>
<feature type="compositionally biased region" description="Polar residues" evidence="5">
    <location>
        <begin position="1569"/>
        <end position="1582"/>
    </location>
</feature>
<keyword evidence="3" id="KW-0378">Hydrolase</keyword>
<evidence type="ECO:0000313" key="8">
    <source>
        <dbReference type="RefSeq" id="XP_022329751.1"/>
    </source>
</evidence>
<sequence>MTEKLILGDLSAGKLENIDRFISDYLSPAEKSSSCSKDHLSRLALTTVQVLQASVIHITSSGTQRPALLNAIHICCHFYSKHQNILTLPEPLTVPKVLYHIVAKLSDLQDCAVEVFKICQYLYNELLPLQDNSTGPTASIITNIYSKLWNVAIKLEQDKATQQHEVVLQLRFMAIKMLLLRRIDVGQTVDKFLLAVDRYDKSTIQKKTTKRALTSDHLPVSLVCDIAEFVHDLGAGNSCLRERDVCSSLSLLQYLHQLTVTQQLHSILETVHQLTENFLTTFKDINYSSVIKNLYKTLYVTVLHSKKSTNSLRSLSDISSLSDGMERLLEGSGCGLNTGWYLLMCECLLVILKQQTLVSPGGLGLLEEVLGYTQRVTRFLVNSREEGNLLYEEDSAEKNDKLAVMISTKLIILLRTELELNVTLLSNLEAPERVTRALETIQPLARAYTQQIEQTRHAPPSPDFILRERRQCGYLMSKFAKVSCSLGHQELDLFYYSVECDQLTKWAESDSDQKDQRIKEVNLMGIYEMLVDLHWKLGDIDAVLWTLSRCVELEPSHLPPAMELWCRIKREQLRAGNTQITDRYFLDNMREFPQDLNAYDVLKMELNCFKGTRKKYPEAELSLLRKLQHVTPLPVQRAESLLEIAQLVWGHFTETHDRPVDVYLSEAEQLLEVVSTPKEMLVMADIRVWKYIIQHENICKQLISSSQRMAPAEESVSDLGEEAQPSSALMCEEMCTFSMEMEIVRHLDSALELWEKVSANEHTESSLRTLILCSSIFRLIGKVDREQQVLFLALVVCDTVEDEDILNVVKCRLSHIYGSHGMHRQARQLLPSIPDQQTGLDDGYIQTVMSSVMHFLHTKQIQEGLDLLSDLNQKISQQPSQSKSVCLANGTVKRCWSLYLSLPMDRIPEGVREEYSLDHAIEAYRNHVSVVYFLLGKEHWAVDNKGLNTTEKYDVIQEYLLSLYHLGQLERLVGDTRSAKFHIKEGWTTAHFMGLPKWASMFMNEFSMIHILSENKSAASSSLTKTCQIIHGNDLSVSVTSKGRSSKSKKIKAQKSFGFDEDDKDGEERPCCPLPTCWEHLSINTTCDLCHDNTFKLALLSYALVTVKFEVYLQQNLIVETLDKINMICERLITENIHRGQQVKALPVCSFHDNLELKDIYVECLSLIAETSLLTGNADQCARVVETAQKFFQTQCLSDLVTNLIQNKFMVFKAQMCLMKSLTSKRNSMEEEIGGSETLLETSIQPEEFLPEVSSREEDQPIIEEVQPIIEGEVHPVIEEDQPIIEEDQPIIEEDYQNLTEDLQSLSLNDVTDQNKNQTKTGTRAKRGRGTALKQQSRGNSEKVSKSSRTGTEDPELASEEKEKQDARVQGRGRSRPKAMNSTKTVSSITTKPKNQKTSNRGSKRQGNKDGSLTEEFTQTPVSSVPEFVLKTPYSVSSRKALMFSSDSSEDEVCSKPLVSNNRCSSVTPSYPDSSSANSTPATGKGSSRSRIPKYVNRARVSDAQPESSDSKGRKTKKQDTASQDNKENLPAKRGTGKRGKATASQEPAKVSNGEPVKTSSRGRRKATGKQSGISSGVSSTQTKDEGCVYDFNEADIQSSKELKPEKKTTRRTTTRAKRLPAEKARSTRNDVDEAVKMVDIEYYSIEKEEESSFMEEDQFKVQDIHIPKPQLEDYDELLEKIDDLNDSIEIPRGGDNKRPGRGRGGRRLPRSSRQEEQGTGSSTGGEDTTEIPRSTTQVSMQLTMERMRRAAPAHKLNKAPGQGDTPRDEDLTSMLELAFEQARHLPTTGLYSSLCNLLALQYIHTCPLKAAYYLTEGMVVTFRHQSLVNCSRKIRKSKKEMNSDSEKDDKDGAHQGEIKNAIYKNLMFNKTPQDLQKIIEGLPEDWTVCQVSMVTNPQVPDQMILSSMRRDQEPVVVKLPAFKTVHVLSVTIKLLAFKTDYGRKILSEFSDIMEESHDSIKITDKTEWWQSRWKLDDRLRDVLQHMDKYWLGHWRCLIHGTVPTADGGISLSDVTQRVCHDVYKETKIRLPPHIVQRLVECADSLSDTDVRSAICELAGSKLSSSGTDNCVSIFRKGTDNLKLSNSQGHVLLILDKSVQHLPWECVPSLTNVSISRMPSLYHLHSQLSYLTTQKSSILHTGIDRQKVFYVLNPDSNLASTQETFQDWFSREESWEGIINRKPTKAEYTEALQHKDLFLYCGHGTGGAYLGGSDLASLECRAATILMGYSSGKLEATGHLEATGFMLNYFMAGCPCMLANLWDVTDKDIDRFLACLLSSWLSDQPATDQRKLLDVIPKARASSCRLPHLIGAAPVVYGFPVFLKPS</sequence>
<dbReference type="KEGG" id="cvn:111128436"/>
<dbReference type="GO" id="GO:0072686">
    <property type="term" value="C:mitotic spindle"/>
    <property type="evidence" value="ECO:0007669"/>
    <property type="project" value="TreeGrafter"/>
</dbReference>
<evidence type="ECO:0000256" key="2">
    <source>
        <dbReference type="ARBA" id="ARBA00012489"/>
    </source>
</evidence>
<proteinExistence type="predicted"/>
<feature type="compositionally biased region" description="Basic and acidic residues" evidence="5">
    <location>
        <begin position="1599"/>
        <end position="1608"/>
    </location>
</feature>